<dbReference type="Proteomes" id="UP000298663">
    <property type="component" value="Unassembled WGS sequence"/>
</dbReference>
<feature type="chain" id="PRO_5020653100" evidence="2">
    <location>
        <begin position="20"/>
        <end position="71"/>
    </location>
</feature>
<evidence type="ECO:0000256" key="1">
    <source>
        <dbReference type="SAM" id="Phobius"/>
    </source>
</evidence>
<reference evidence="3 4" key="2">
    <citation type="journal article" date="2019" name="G3 (Bethesda)">
        <title>Hybrid Assembly of the Genome of the Entomopathogenic Nematode Steinernema carpocapsae Identifies the X-Chromosome.</title>
        <authorList>
            <person name="Serra L."/>
            <person name="Macchietto M."/>
            <person name="Macias-Munoz A."/>
            <person name="McGill C.J."/>
            <person name="Rodriguez I.M."/>
            <person name="Rodriguez B."/>
            <person name="Murad R."/>
            <person name="Mortazavi A."/>
        </authorList>
    </citation>
    <scope>NUCLEOTIDE SEQUENCE [LARGE SCALE GENOMIC DNA]</scope>
    <source>
        <strain evidence="3 4">ALL</strain>
    </source>
</reference>
<keyword evidence="4" id="KW-1185">Reference proteome</keyword>
<reference evidence="3 4" key="1">
    <citation type="journal article" date="2015" name="Genome Biol.">
        <title>Comparative genomics of Steinernema reveals deeply conserved gene regulatory networks.</title>
        <authorList>
            <person name="Dillman A.R."/>
            <person name="Macchietto M."/>
            <person name="Porter C.F."/>
            <person name="Rogers A."/>
            <person name="Williams B."/>
            <person name="Antoshechkin I."/>
            <person name="Lee M.M."/>
            <person name="Goodwin Z."/>
            <person name="Lu X."/>
            <person name="Lewis E.E."/>
            <person name="Goodrich-Blair H."/>
            <person name="Stock S.P."/>
            <person name="Adams B.J."/>
            <person name="Sternberg P.W."/>
            <person name="Mortazavi A."/>
        </authorList>
    </citation>
    <scope>NUCLEOTIDE SEQUENCE [LARGE SCALE GENOMIC DNA]</scope>
    <source>
        <strain evidence="3 4">ALL</strain>
    </source>
</reference>
<keyword evidence="1" id="KW-1133">Transmembrane helix</keyword>
<feature type="signal peptide" evidence="2">
    <location>
        <begin position="1"/>
        <end position="19"/>
    </location>
</feature>
<keyword evidence="1" id="KW-0472">Membrane</keyword>
<keyword evidence="1" id="KW-0812">Transmembrane</keyword>
<organism evidence="3 4">
    <name type="scientific">Steinernema carpocapsae</name>
    <name type="common">Entomopathogenic nematode</name>
    <dbReference type="NCBI Taxonomy" id="34508"/>
    <lineage>
        <taxon>Eukaryota</taxon>
        <taxon>Metazoa</taxon>
        <taxon>Ecdysozoa</taxon>
        <taxon>Nematoda</taxon>
        <taxon>Chromadorea</taxon>
        <taxon>Rhabditida</taxon>
        <taxon>Tylenchina</taxon>
        <taxon>Panagrolaimomorpha</taxon>
        <taxon>Strongyloidoidea</taxon>
        <taxon>Steinernematidae</taxon>
        <taxon>Steinernema</taxon>
    </lineage>
</organism>
<accession>A0A4U8UNR4</accession>
<dbReference type="AlphaFoldDB" id="A0A4U8UNR4"/>
<dbReference type="OrthoDB" id="10484349at2759"/>
<evidence type="ECO:0000313" key="4">
    <source>
        <dbReference type="Proteomes" id="UP000298663"/>
    </source>
</evidence>
<comment type="caution">
    <text evidence="3">The sequence shown here is derived from an EMBL/GenBank/DDBJ whole genome shotgun (WGS) entry which is preliminary data.</text>
</comment>
<proteinExistence type="predicted"/>
<gene>
    <name evidence="3" type="ORF">L596_002180</name>
</gene>
<feature type="transmembrane region" description="Helical" evidence="1">
    <location>
        <begin position="34"/>
        <end position="62"/>
    </location>
</feature>
<dbReference type="EMBL" id="AZBU02000001">
    <property type="protein sequence ID" value="TMS34632.1"/>
    <property type="molecule type" value="Genomic_DNA"/>
</dbReference>
<keyword evidence="2" id="KW-0732">Signal</keyword>
<evidence type="ECO:0000313" key="3">
    <source>
        <dbReference type="EMBL" id="TMS34632.1"/>
    </source>
</evidence>
<protein>
    <submittedName>
        <fullName evidence="3">Uncharacterized protein</fullName>
    </submittedName>
</protein>
<name>A0A4U8UNR4_STECR</name>
<sequence length="71" mass="8183">MITFTCVNFFLTLFSPSSAPLDNDIDFSSFNYDVLYLVLAFVIGTLTIYALLQLFLCAMAFFKQKRNRTHL</sequence>
<evidence type="ECO:0000256" key="2">
    <source>
        <dbReference type="SAM" id="SignalP"/>
    </source>
</evidence>